<feature type="transmembrane region" description="Helical" evidence="1">
    <location>
        <begin position="51"/>
        <end position="73"/>
    </location>
</feature>
<keyword evidence="1" id="KW-0472">Membrane</keyword>
<dbReference type="GO" id="GO:0005737">
    <property type="term" value="C:cytoplasm"/>
    <property type="evidence" value="ECO:0007669"/>
    <property type="project" value="TreeGrafter"/>
</dbReference>
<keyword evidence="4" id="KW-1185">Reference proteome</keyword>
<feature type="domain" description="G" evidence="2">
    <location>
        <begin position="123"/>
        <end position="232"/>
    </location>
</feature>
<comment type="caution">
    <text evidence="3">The sequence shown here is derived from an EMBL/GenBank/DDBJ whole genome shotgun (WGS) entry which is preliminary data.</text>
</comment>
<evidence type="ECO:0000313" key="3">
    <source>
        <dbReference type="EMBL" id="PWN55885.1"/>
    </source>
</evidence>
<keyword evidence="1" id="KW-1133">Transmembrane helix</keyword>
<proteinExistence type="predicted"/>
<dbReference type="PANTHER" id="PTHR42714">
    <property type="entry name" value="TRNA MODIFICATION GTPASE GTPBP3"/>
    <property type="match status" value="1"/>
</dbReference>
<dbReference type="PANTHER" id="PTHR42714:SF6">
    <property type="entry name" value="TRANSLATION INITIATION FACTOR IF-2"/>
    <property type="match status" value="1"/>
</dbReference>
<dbReference type="RefSeq" id="WP_109720495.1">
    <property type="nucleotide sequence ID" value="NZ_QEQK01000008.1"/>
</dbReference>
<dbReference type="OrthoDB" id="5940879at2"/>
<protein>
    <submittedName>
        <fullName evidence="3">GTP-binding protein</fullName>
    </submittedName>
</protein>
<dbReference type="GO" id="GO:0030488">
    <property type="term" value="P:tRNA methylation"/>
    <property type="evidence" value="ECO:0007669"/>
    <property type="project" value="TreeGrafter"/>
</dbReference>
<dbReference type="InterPro" id="IPR006073">
    <property type="entry name" value="GTP-bd"/>
</dbReference>
<keyword evidence="1" id="KW-0812">Transmembrane</keyword>
<feature type="transmembrane region" description="Helical" evidence="1">
    <location>
        <begin position="12"/>
        <end position="31"/>
    </location>
</feature>
<sequence>MGTTQRKSIRPLFGLGLLCALLFLLATLINALDGLVDLYERAAAISPWLPWLLHGLLGGFLLIALGFIAWWLLPIRQRSRQRVLDEPSLRAAVRAQADAGVDVSRALSELEELEARRQSGRVHIALFGETSSGKSSVIRALVPEASAQVDVLAGTTRQCQRYSWQTAGEDALELVDAPGFSHDSEETRLATEEAIRAHLVIYLCDGDLTQSEWLQIDRLVVFGKPMVLAVNKADQFREDELEAIRQQIAERFPRGSRPQVVGITAGGLEPITRIEHDGAEREELRPRRPRIKPLKLAIERSLSRDPAALTELRDSAVFQLAGDALDDAQRSHQRRAGERIIATHTRAAVVGALAALSPGSDLVIQGAIGTRLVRALCRLHDVRVREVDIEAVLRDAGGTSRKSSALVLAVAGNALKAFPGLGTVTGGLVHAVAYGLLFDAFGHALADSLRNSGSLSPGAVSEGLAERLDDDLSVAARRIARLALRRNRPDSEE</sequence>
<gene>
    <name evidence="3" type="ORF">DEH80_10745</name>
</gene>
<evidence type="ECO:0000256" key="1">
    <source>
        <dbReference type="SAM" id="Phobius"/>
    </source>
</evidence>
<dbReference type="Gene3D" id="3.40.50.300">
    <property type="entry name" value="P-loop containing nucleotide triphosphate hydrolases"/>
    <property type="match status" value="1"/>
</dbReference>
<dbReference type="EMBL" id="QEQK01000008">
    <property type="protein sequence ID" value="PWN55885.1"/>
    <property type="molecule type" value="Genomic_DNA"/>
</dbReference>
<dbReference type="Proteomes" id="UP000251800">
    <property type="component" value="Unassembled WGS sequence"/>
</dbReference>
<organism evidence="3 4">
    <name type="scientific">Abyssibacter profundi</name>
    <dbReference type="NCBI Taxonomy" id="2182787"/>
    <lineage>
        <taxon>Bacteria</taxon>
        <taxon>Pseudomonadati</taxon>
        <taxon>Pseudomonadota</taxon>
        <taxon>Gammaproteobacteria</taxon>
        <taxon>Chromatiales</taxon>
        <taxon>Oceanococcaceae</taxon>
        <taxon>Abyssibacter</taxon>
    </lineage>
</organism>
<dbReference type="InterPro" id="IPR027417">
    <property type="entry name" value="P-loop_NTPase"/>
</dbReference>
<dbReference type="GO" id="GO:0002098">
    <property type="term" value="P:tRNA wobble uridine modification"/>
    <property type="evidence" value="ECO:0007669"/>
    <property type="project" value="TreeGrafter"/>
</dbReference>
<accession>A0A363UKB9</accession>
<name>A0A363UKB9_9GAMM</name>
<dbReference type="Pfam" id="PF01926">
    <property type="entry name" value="MMR_HSR1"/>
    <property type="match status" value="1"/>
</dbReference>
<evidence type="ECO:0000313" key="4">
    <source>
        <dbReference type="Proteomes" id="UP000251800"/>
    </source>
</evidence>
<dbReference type="AlphaFoldDB" id="A0A363UKB9"/>
<dbReference type="SUPFAM" id="SSF52540">
    <property type="entry name" value="P-loop containing nucleoside triphosphate hydrolases"/>
    <property type="match status" value="1"/>
</dbReference>
<dbReference type="GO" id="GO:0005525">
    <property type="term" value="F:GTP binding"/>
    <property type="evidence" value="ECO:0007669"/>
    <property type="project" value="InterPro"/>
</dbReference>
<evidence type="ECO:0000259" key="2">
    <source>
        <dbReference type="Pfam" id="PF01926"/>
    </source>
</evidence>
<reference evidence="3 4" key="1">
    <citation type="submission" date="2018-05" db="EMBL/GenBank/DDBJ databases">
        <title>Abyssibacter profundi OUC007T gen. nov., sp. nov, a marine bacterium isolated from seawater of the Mariana Trench.</title>
        <authorList>
            <person name="Zhou S."/>
        </authorList>
    </citation>
    <scope>NUCLEOTIDE SEQUENCE [LARGE SCALE GENOMIC DNA]</scope>
    <source>
        <strain evidence="3 4">OUC007</strain>
    </source>
</reference>